<dbReference type="OrthoDB" id="9782911at2"/>
<evidence type="ECO:0000259" key="4">
    <source>
        <dbReference type="PROSITE" id="PS01124"/>
    </source>
</evidence>
<dbReference type="AlphaFoldDB" id="A0A1I4ETN5"/>
<dbReference type="InterPro" id="IPR037923">
    <property type="entry name" value="HTH-like"/>
</dbReference>
<evidence type="ECO:0000313" key="6">
    <source>
        <dbReference type="Proteomes" id="UP000199006"/>
    </source>
</evidence>
<dbReference type="Pfam" id="PF02311">
    <property type="entry name" value="AraC_binding"/>
    <property type="match status" value="1"/>
</dbReference>
<dbReference type="RefSeq" id="WP_089857973.1">
    <property type="nucleotide sequence ID" value="NZ_FOTI01000001.1"/>
</dbReference>
<dbReference type="InterPro" id="IPR009057">
    <property type="entry name" value="Homeodomain-like_sf"/>
</dbReference>
<feature type="domain" description="HTH araC/xylS-type" evidence="4">
    <location>
        <begin position="176"/>
        <end position="274"/>
    </location>
</feature>
<dbReference type="Gene3D" id="2.60.120.10">
    <property type="entry name" value="Jelly Rolls"/>
    <property type="match status" value="1"/>
</dbReference>
<dbReference type="Proteomes" id="UP000199006">
    <property type="component" value="Unassembled WGS sequence"/>
</dbReference>
<dbReference type="PRINTS" id="PR00032">
    <property type="entry name" value="HTHARAC"/>
</dbReference>
<dbReference type="PROSITE" id="PS01124">
    <property type="entry name" value="HTH_ARAC_FAMILY_2"/>
    <property type="match status" value="1"/>
</dbReference>
<dbReference type="Pfam" id="PF12833">
    <property type="entry name" value="HTH_18"/>
    <property type="match status" value="1"/>
</dbReference>
<name>A0A1I4ETN5_9FIRM</name>
<dbReference type="GO" id="GO:0043565">
    <property type="term" value="F:sequence-specific DNA binding"/>
    <property type="evidence" value="ECO:0007669"/>
    <property type="project" value="InterPro"/>
</dbReference>
<reference evidence="5 6" key="1">
    <citation type="submission" date="2016-10" db="EMBL/GenBank/DDBJ databases">
        <authorList>
            <person name="de Groot N.N."/>
        </authorList>
    </citation>
    <scope>NUCLEOTIDE SEQUENCE [LARGE SCALE GENOMIC DNA]</scope>
    <source>
        <strain evidence="5 6">ATCC 51327</strain>
    </source>
</reference>
<organism evidence="5 6">
    <name type="scientific">Halanaerobium salsuginis</name>
    <dbReference type="NCBI Taxonomy" id="29563"/>
    <lineage>
        <taxon>Bacteria</taxon>
        <taxon>Bacillati</taxon>
        <taxon>Bacillota</taxon>
        <taxon>Clostridia</taxon>
        <taxon>Halanaerobiales</taxon>
        <taxon>Halanaerobiaceae</taxon>
        <taxon>Halanaerobium</taxon>
    </lineage>
</organism>
<sequence>MQDLTITHVKREKGSFNMEEKHYHEQYEIYYLLTGERNYFIDKRSYHVKKGDLILIDKNILHKTTTINKKNPAHERILLQFEENSFNNLKSEMKTAQLFSIFKANKSVLNLNPEQQLWLEEKLFLLLNEKYQNNKAEHKLSLLIKFIEILIFIKRIAGSLVKENIIHPDQKHENISQIATYISQNFTEKLSLTRLAKQFNYSPAYLSRAFKEVTGFNFVEYKNNVRIKEAGKLLQQTQLSITEIASQVGYNNITHFGRIFKSYTKLSPLEYRKLKQI</sequence>
<accession>A0A1I4ETN5</accession>
<dbReference type="InterPro" id="IPR020449">
    <property type="entry name" value="Tscrpt_reg_AraC-type_HTH"/>
</dbReference>
<dbReference type="GO" id="GO:0003700">
    <property type="term" value="F:DNA-binding transcription factor activity"/>
    <property type="evidence" value="ECO:0007669"/>
    <property type="project" value="InterPro"/>
</dbReference>
<evidence type="ECO:0000256" key="2">
    <source>
        <dbReference type="ARBA" id="ARBA00023125"/>
    </source>
</evidence>
<dbReference type="EMBL" id="FOTI01000001">
    <property type="protein sequence ID" value="SFL07876.1"/>
    <property type="molecule type" value="Genomic_DNA"/>
</dbReference>
<keyword evidence="1" id="KW-0805">Transcription regulation</keyword>
<dbReference type="InterPro" id="IPR003313">
    <property type="entry name" value="AraC-bd"/>
</dbReference>
<evidence type="ECO:0000256" key="1">
    <source>
        <dbReference type="ARBA" id="ARBA00023015"/>
    </source>
</evidence>
<dbReference type="STRING" id="29563.SAMN02983006_00095"/>
<dbReference type="SUPFAM" id="SSF51215">
    <property type="entry name" value="Regulatory protein AraC"/>
    <property type="match status" value="1"/>
</dbReference>
<dbReference type="SUPFAM" id="SSF46689">
    <property type="entry name" value="Homeodomain-like"/>
    <property type="match status" value="2"/>
</dbReference>
<gene>
    <name evidence="5" type="ORF">SAMN02983006_00095</name>
</gene>
<keyword evidence="6" id="KW-1185">Reference proteome</keyword>
<evidence type="ECO:0000256" key="3">
    <source>
        <dbReference type="ARBA" id="ARBA00023163"/>
    </source>
</evidence>
<dbReference type="PANTHER" id="PTHR43280">
    <property type="entry name" value="ARAC-FAMILY TRANSCRIPTIONAL REGULATOR"/>
    <property type="match status" value="1"/>
</dbReference>
<evidence type="ECO:0000313" key="5">
    <source>
        <dbReference type="EMBL" id="SFL07876.1"/>
    </source>
</evidence>
<dbReference type="SMART" id="SM00342">
    <property type="entry name" value="HTH_ARAC"/>
    <property type="match status" value="1"/>
</dbReference>
<protein>
    <submittedName>
        <fullName evidence="5">AraC-type DNA-binding protein</fullName>
    </submittedName>
</protein>
<keyword evidence="3" id="KW-0804">Transcription</keyword>
<dbReference type="PANTHER" id="PTHR43280:SF28">
    <property type="entry name" value="HTH-TYPE TRANSCRIPTIONAL ACTIVATOR RHAS"/>
    <property type="match status" value="1"/>
</dbReference>
<keyword evidence="2 5" id="KW-0238">DNA-binding</keyword>
<dbReference type="InterPro" id="IPR018060">
    <property type="entry name" value="HTH_AraC"/>
</dbReference>
<dbReference type="Gene3D" id="1.10.10.60">
    <property type="entry name" value="Homeodomain-like"/>
    <property type="match status" value="2"/>
</dbReference>
<dbReference type="InterPro" id="IPR014710">
    <property type="entry name" value="RmlC-like_jellyroll"/>
</dbReference>
<proteinExistence type="predicted"/>